<name>A0A382LJD6_9ZZZZ</name>
<reference evidence="1" key="1">
    <citation type="submission" date="2018-05" db="EMBL/GenBank/DDBJ databases">
        <authorList>
            <person name="Lanie J.A."/>
            <person name="Ng W.-L."/>
            <person name="Kazmierczak K.M."/>
            <person name="Andrzejewski T.M."/>
            <person name="Davidsen T.M."/>
            <person name="Wayne K.J."/>
            <person name="Tettelin H."/>
            <person name="Glass J.I."/>
            <person name="Rusch D."/>
            <person name="Podicherti R."/>
            <person name="Tsui H.-C.T."/>
            <person name="Winkler M.E."/>
        </authorList>
    </citation>
    <scope>NUCLEOTIDE SEQUENCE</scope>
</reference>
<gene>
    <name evidence="1" type="ORF">METZ01_LOCUS288161</name>
</gene>
<sequence length="255" mass="28381">MKKAPLRNNFIWSLIATCCLIASPLQADNHAEAANAIAMEAAICSLNEGKTLEDLDGFFKVLKKWAKKNDYNTFIALNTPLYVGGKIDIPVLMLEFASYKELGEGWDKIGENGQDLLASFDSVVTCSRNLSHYFPMHSSESMASDDDRVLVVNWCSRHEGVSWDQINEVHASWSFNENIGHAGLIFPALGVRQGDFPGEFGHLRVYPDAAAMLAEQNKISNEEGWRQREEYFDTYADCAGGNAYLQSVMVRPEGS</sequence>
<dbReference type="EMBL" id="UINC01086651">
    <property type="protein sequence ID" value="SVC35307.1"/>
    <property type="molecule type" value="Genomic_DNA"/>
</dbReference>
<evidence type="ECO:0000313" key="1">
    <source>
        <dbReference type="EMBL" id="SVC35307.1"/>
    </source>
</evidence>
<protein>
    <submittedName>
        <fullName evidence="1">Uncharacterized protein</fullName>
    </submittedName>
</protein>
<dbReference type="AlphaFoldDB" id="A0A382LJD6"/>
<organism evidence="1">
    <name type="scientific">marine metagenome</name>
    <dbReference type="NCBI Taxonomy" id="408172"/>
    <lineage>
        <taxon>unclassified sequences</taxon>
        <taxon>metagenomes</taxon>
        <taxon>ecological metagenomes</taxon>
    </lineage>
</organism>
<proteinExistence type="predicted"/>
<accession>A0A382LJD6</accession>